<comment type="function">
    <text evidence="5">Required for the activity of the bacterial periplasmic transport system of putrescine.</text>
</comment>
<dbReference type="Pfam" id="PF13416">
    <property type="entry name" value="SBP_bac_8"/>
    <property type="match status" value="1"/>
</dbReference>
<dbReference type="RefSeq" id="WP_269423249.1">
    <property type="nucleotide sequence ID" value="NZ_JAPWGY010000003.1"/>
</dbReference>
<dbReference type="PANTHER" id="PTHR30222:SF12">
    <property type="entry name" value="NORSPERMIDINE SENSOR"/>
    <property type="match status" value="1"/>
</dbReference>
<protein>
    <recommendedName>
        <fullName evidence="5">Putrescine-binding periplasmic protein</fullName>
    </recommendedName>
</protein>
<keyword evidence="8" id="KW-1185">Reference proteome</keyword>
<proteinExistence type="inferred from homology"/>
<evidence type="ECO:0000313" key="8">
    <source>
        <dbReference type="Proteomes" id="UP001069802"/>
    </source>
</evidence>
<evidence type="ECO:0000256" key="5">
    <source>
        <dbReference type="PIRNR" id="PIRNR019574"/>
    </source>
</evidence>
<evidence type="ECO:0000313" key="7">
    <source>
        <dbReference type="EMBL" id="MCZ4281068.1"/>
    </source>
</evidence>
<name>A0ABT4LIZ7_9PROT</name>
<keyword evidence="3 6" id="KW-0732">Signal</keyword>
<dbReference type="EMBL" id="JAPWGY010000003">
    <property type="protein sequence ID" value="MCZ4281068.1"/>
    <property type="molecule type" value="Genomic_DNA"/>
</dbReference>
<dbReference type="PIRSF" id="PIRSF019574">
    <property type="entry name" value="Periplasmic_polyamine_BP"/>
    <property type="match status" value="1"/>
</dbReference>
<dbReference type="SUPFAM" id="SSF53850">
    <property type="entry name" value="Periplasmic binding protein-like II"/>
    <property type="match status" value="1"/>
</dbReference>
<dbReference type="InterPro" id="IPR001188">
    <property type="entry name" value="Sperm_putr-bd"/>
</dbReference>
<dbReference type="CDD" id="cd13659">
    <property type="entry name" value="PBP2_PotF"/>
    <property type="match status" value="1"/>
</dbReference>
<evidence type="ECO:0000256" key="2">
    <source>
        <dbReference type="ARBA" id="ARBA00022448"/>
    </source>
</evidence>
<dbReference type="PANTHER" id="PTHR30222">
    <property type="entry name" value="SPERMIDINE/PUTRESCINE-BINDING PERIPLASMIC PROTEIN"/>
    <property type="match status" value="1"/>
</dbReference>
<dbReference type="Gene3D" id="3.40.190.10">
    <property type="entry name" value="Periplasmic binding protein-like II"/>
    <property type="match status" value="2"/>
</dbReference>
<evidence type="ECO:0000256" key="3">
    <source>
        <dbReference type="ARBA" id="ARBA00022729"/>
    </source>
</evidence>
<evidence type="ECO:0000256" key="4">
    <source>
        <dbReference type="ARBA" id="ARBA00022764"/>
    </source>
</evidence>
<dbReference type="Proteomes" id="UP001069802">
    <property type="component" value="Unassembled WGS sequence"/>
</dbReference>
<keyword evidence="4 5" id="KW-0574">Periplasm</keyword>
<comment type="caution">
    <text evidence="7">The sequence shown here is derived from an EMBL/GenBank/DDBJ whole genome shotgun (WGS) entry which is preliminary data.</text>
</comment>
<dbReference type="PRINTS" id="PR00909">
    <property type="entry name" value="SPERMDNBNDNG"/>
</dbReference>
<evidence type="ECO:0000256" key="6">
    <source>
        <dbReference type="SAM" id="SignalP"/>
    </source>
</evidence>
<feature type="chain" id="PRO_5045917472" description="Putrescine-binding periplasmic protein" evidence="6">
    <location>
        <begin position="37"/>
        <end position="375"/>
    </location>
</feature>
<reference evidence="7" key="1">
    <citation type="submission" date="2022-12" db="EMBL/GenBank/DDBJ databases">
        <title>Bacterial isolates from different developmental stages of Nematostella vectensis.</title>
        <authorList>
            <person name="Fraune S."/>
        </authorList>
    </citation>
    <scope>NUCLEOTIDE SEQUENCE</scope>
    <source>
        <strain evidence="7">G21630-S1</strain>
    </source>
</reference>
<dbReference type="InterPro" id="IPR006059">
    <property type="entry name" value="SBP"/>
</dbReference>
<comment type="similarity">
    <text evidence="5">Belongs to the bacterial solute-binding protein PotD/PotF family.</text>
</comment>
<evidence type="ECO:0000256" key="1">
    <source>
        <dbReference type="ARBA" id="ARBA00004418"/>
    </source>
</evidence>
<sequence length="375" mass="41181">MSTRKKITGVLGNVATMALIAGTAVSLSIALSSAKADELHVYNWVDYIGESTIADFEAETGIKVIYDTYDSSETVDAKLITGSSGYDVVLHAGSFMPRLIEAGVFEVLDKSKLDNYANLDVDILKVVESWDQGNKYGVPYMWGTVGITYNVDMIKERMPDAPIGSFSMILDPSIISKFADCGISLLDSPVDVIPMTLSYLGLDPMSTNPEDYDKVVEAVSAIRGSVTTFDSSNYLNALPSKERCIAMTWSGDYAVAASRAEEAGVDINLNYFVPKEGAGAWFDMWAIPSDAPNKEAAYKWLNYMMRPEVIAAATNYTWYANANKAATPLVDEEIRTNPAVYPDSKAMERMYLAKTLPPKVERVRTRSWSRIKTGS</sequence>
<keyword evidence="2 5" id="KW-0813">Transport</keyword>
<comment type="subcellular location">
    <subcellularLocation>
        <location evidence="1 5">Periplasm</location>
    </subcellularLocation>
</comment>
<accession>A0ABT4LIZ7</accession>
<feature type="signal peptide" evidence="6">
    <location>
        <begin position="1"/>
        <end position="36"/>
    </location>
</feature>
<organism evidence="7 8">
    <name type="scientific">Kiloniella laminariae</name>
    <dbReference type="NCBI Taxonomy" id="454162"/>
    <lineage>
        <taxon>Bacteria</taxon>
        <taxon>Pseudomonadati</taxon>
        <taxon>Pseudomonadota</taxon>
        <taxon>Alphaproteobacteria</taxon>
        <taxon>Rhodospirillales</taxon>
        <taxon>Kiloniellaceae</taxon>
        <taxon>Kiloniella</taxon>
    </lineage>
</organism>
<gene>
    <name evidence="7" type="ORF">O4H49_09790</name>
</gene>